<evidence type="ECO:0000313" key="6">
    <source>
        <dbReference type="Proteomes" id="UP000176682"/>
    </source>
</evidence>
<dbReference type="InterPro" id="IPR029061">
    <property type="entry name" value="THDP-binding"/>
</dbReference>
<organism evidence="5 6">
    <name type="scientific">Candidatus Collierbacteria bacterium RIFOXYB1_FULL_49_13</name>
    <dbReference type="NCBI Taxonomy" id="1817728"/>
    <lineage>
        <taxon>Bacteria</taxon>
        <taxon>Candidatus Collieribacteriota</taxon>
    </lineage>
</organism>
<evidence type="ECO:0000256" key="2">
    <source>
        <dbReference type="ARBA" id="ARBA00007131"/>
    </source>
</evidence>
<dbReference type="Pfam" id="PF00456">
    <property type="entry name" value="Transketolase_N"/>
    <property type="match status" value="1"/>
</dbReference>
<evidence type="ECO:0000256" key="1">
    <source>
        <dbReference type="ARBA" id="ARBA00001964"/>
    </source>
</evidence>
<dbReference type="CDD" id="cd02012">
    <property type="entry name" value="TPP_TK"/>
    <property type="match status" value="1"/>
</dbReference>
<evidence type="ECO:0000259" key="4">
    <source>
        <dbReference type="Pfam" id="PF00456"/>
    </source>
</evidence>
<comment type="cofactor">
    <cofactor evidence="1">
        <name>thiamine diphosphate</name>
        <dbReference type="ChEBI" id="CHEBI:58937"/>
    </cofactor>
</comment>
<gene>
    <name evidence="5" type="ORF">A2368_02685</name>
</gene>
<dbReference type="Gene3D" id="3.40.50.970">
    <property type="match status" value="1"/>
</dbReference>
<dbReference type="InterPro" id="IPR005474">
    <property type="entry name" value="Transketolase_N"/>
</dbReference>
<sequence>MYTRELEIAAWEIREEIIKMLTEAGSGHSGGPLGTAVWWACLYLGGELKHKPKEPWWEGRDRVVVSAGHYCPAVYGALSKAGYFPGSELSSLRKMKSRLQGHPQHNQSWVRSGNREQLPGIETSGGPLGQGISQAVGMAIASQMDSSGVRVWAFVSDGELQEGQTWEALMLAGARGLWNLGVVVDSNNIQISGKTEDVLKVEPVRQKLTAWGFEVEEVEGEDIEGIMRAIKWVKSSFEKPRAIVLRTVPGKGVSFMEGKYEWHGKAPRGEEAQKALTEIRNRMQMLN</sequence>
<proteinExistence type="inferred from homology"/>
<protein>
    <recommendedName>
        <fullName evidence="4">Transketolase N-terminal domain-containing protein</fullName>
    </recommendedName>
</protein>
<dbReference type="PANTHER" id="PTHR47514:SF1">
    <property type="entry name" value="TRANSKETOLASE N-TERMINAL SECTION-RELATED"/>
    <property type="match status" value="1"/>
</dbReference>
<evidence type="ECO:0000256" key="3">
    <source>
        <dbReference type="ARBA" id="ARBA00023052"/>
    </source>
</evidence>
<reference evidence="5 6" key="1">
    <citation type="journal article" date="2016" name="Nat. Commun.">
        <title>Thousands of microbial genomes shed light on interconnected biogeochemical processes in an aquifer system.</title>
        <authorList>
            <person name="Anantharaman K."/>
            <person name="Brown C.T."/>
            <person name="Hug L.A."/>
            <person name="Sharon I."/>
            <person name="Castelle C.J."/>
            <person name="Probst A.J."/>
            <person name="Thomas B.C."/>
            <person name="Singh A."/>
            <person name="Wilkins M.J."/>
            <person name="Karaoz U."/>
            <person name="Brodie E.L."/>
            <person name="Williams K.H."/>
            <person name="Hubbard S.S."/>
            <person name="Banfield J.F."/>
        </authorList>
    </citation>
    <scope>NUCLEOTIDE SEQUENCE [LARGE SCALE GENOMIC DNA]</scope>
</reference>
<comment type="similarity">
    <text evidence="2">Belongs to the transketolase family.</text>
</comment>
<dbReference type="PANTHER" id="PTHR47514">
    <property type="entry name" value="TRANSKETOLASE N-TERMINAL SECTION-RELATED"/>
    <property type="match status" value="1"/>
</dbReference>
<comment type="caution">
    <text evidence="5">The sequence shown here is derived from an EMBL/GenBank/DDBJ whole genome shotgun (WGS) entry which is preliminary data.</text>
</comment>
<dbReference type="Proteomes" id="UP000176682">
    <property type="component" value="Unassembled WGS sequence"/>
</dbReference>
<feature type="domain" description="Transketolase N-terminal" evidence="4">
    <location>
        <begin position="13"/>
        <end position="273"/>
    </location>
</feature>
<accession>A0A1F5FJ26</accession>
<evidence type="ECO:0000313" key="5">
    <source>
        <dbReference type="EMBL" id="OGD79617.1"/>
    </source>
</evidence>
<name>A0A1F5FJ26_9BACT</name>
<keyword evidence="3" id="KW-0786">Thiamine pyrophosphate</keyword>
<dbReference type="SUPFAM" id="SSF52518">
    <property type="entry name" value="Thiamin diphosphate-binding fold (THDP-binding)"/>
    <property type="match status" value="1"/>
</dbReference>
<dbReference type="AlphaFoldDB" id="A0A1F5FJ26"/>
<dbReference type="EMBL" id="MFAM01000016">
    <property type="protein sequence ID" value="OGD79617.1"/>
    <property type="molecule type" value="Genomic_DNA"/>
</dbReference>